<dbReference type="GO" id="GO:0005829">
    <property type="term" value="C:cytosol"/>
    <property type="evidence" value="ECO:0007669"/>
    <property type="project" value="TreeGrafter"/>
</dbReference>
<keyword evidence="18" id="KW-1185">Reference proteome</keyword>
<keyword evidence="4 14" id="KW-0436">Ligase</keyword>
<keyword evidence="11 14" id="KW-0030">Aminoacyl-tRNA synthetase</keyword>
<dbReference type="InterPro" id="IPR045864">
    <property type="entry name" value="aa-tRNA-synth_II/BPL/LPL"/>
</dbReference>
<evidence type="ECO:0000256" key="5">
    <source>
        <dbReference type="ARBA" id="ARBA00022723"/>
    </source>
</evidence>
<dbReference type="Proteomes" id="UP000006178">
    <property type="component" value="Chromosome"/>
</dbReference>
<comment type="subcellular location">
    <subcellularLocation>
        <location evidence="1 14">Cytoplasm</location>
    </subcellularLocation>
</comment>
<keyword evidence="15" id="KW-0175">Coiled coil</keyword>
<dbReference type="GO" id="GO:0000049">
    <property type="term" value="F:tRNA binding"/>
    <property type="evidence" value="ECO:0007669"/>
    <property type="project" value="UniProtKB-KW"/>
</dbReference>
<organism evidence="17 18">
    <name type="scientific">Thermoanaerobacterium saccharolyticum (strain DSM 8691 / JW/SL-YS485)</name>
    <dbReference type="NCBI Taxonomy" id="1094508"/>
    <lineage>
        <taxon>Bacteria</taxon>
        <taxon>Bacillati</taxon>
        <taxon>Bacillota</taxon>
        <taxon>Clostridia</taxon>
        <taxon>Thermoanaerobacterales</taxon>
        <taxon>Thermoanaerobacteraceae</taxon>
        <taxon>Thermoanaerobacterium</taxon>
    </lineage>
</organism>
<dbReference type="GO" id="GO:0016740">
    <property type="term" value="F:transferase activity"/>
    <property type="evidence" value="ECO:0007669"/>
    <property type="project" value="UniProtKB-ARBA"/>
</dbReference>
<evidence type="ECO:0000256" key="3">
    <source>
        <dbReference type="ARBA" id="ARBA00022555"/>
    </source>
</evidence>
<dbReference type="EC" id="6.1.1.7" evidence="14"/>
<dbReference type="PROSITE" id="PS50860">
    <property type="entry name" value="AA_TRNA_LIGASE_II_ALA"/>
    <property type="match status" value="1"/>
</dbReference>
<dbReference type="RefSeq" id="WP_014758835.1">
    <property type="nucleotide sequence ID" value="NC_017992.1"/>
</dbReference>
<keyword evidence="10 14" id="KW-0648">Protein biosynthesis</keyword>
<reference evidence="17 18" key="1">
    <citation type="journal article" date="2014" name="Appl. Environ. Microbiol.">
        <title>Profile of Secreted Hydrolases, Associated Proteins, and SlpA in Thermoanaerobacterium saccharolyticum during the Degradation of Hemicellulose.</title>
        <authorList>
            <person name="Currie D.H."/>
            <person name="Guss A.M."/>
            <person name="Herring C.D."/>
            <person name="Giannone R.J."/>
            <person name="Johnson C.M."/>
            <person name="Lankford P.K."/>
            <person name="Brown S.D."/>
            <person name="Hettich R.L."/>
            <person name="Lynd L.R."/>
        </authorList>
    </citation>
    <scope>NUCLEOTIDE SEQUENCE [LARGE SCALE GENOMIC DNA]</scope>
    <source>
        <strain evidence="18">DSM 8691 / JW/SL-YS485</strain>
    </source>
</reference>
<dbReference type="GO" id="GO:0006419">
    <property type="term" value="P:alanyl-tRNA aminoacylation"/>
    <property type="evidence" value="ECO:0007669"/>
    <property type="project" value="UniProtKB-UniRule"/>
</dbReference>
<dbReference type="InterPro" id="IPR018162">
    <property type="entry name" value="Ala-tRNA-ligase_IIc_anticod-bd"/>
</dbReference>
<proteinExistence type="inferred from homology"/>
<dbReference type="AlphaFoldDB" id="I3VWT9"/>
<dbReference type="EMBL" id="CP003184">
    <property type="protein sequence ID" value="AFK86984.1"/>
    <property type="molecule type" value="Genomic_DNA"/>
</dbReference>
<dbReference type="GO" id="GO:0005524">
    <property type="term" value="F:ATP binding"/>
    <property type="evidence" value="ECO:0007669"/>
    <property type="project" value="UniProtKB-UniRule"/>
</dbReference>
<dbReference type="InterPro" id="IPR009000">
    <property type="entry name" value="Transl_B-barrel_sf"/>
</dbReference>
<dbReference type="InterPro" id="IPR050058">
    <property type="entry name" value="Ala-tRNA_ligase"/>
</dbReference>
<comment type="function">
    <text evidence="12 14">Catalyzes the attachment of alanine to tRNA(Ala) in a two-step reaction: alanine is first activated by ATP to form Ala-AMP and then transferred to the acceptor end of tRNA(Ala). Also edits incorrectly charged Ser-tRNA(Ala) and Gly-tRNA(Ala) via its editing domain.</text>
</comment>
<keyword evidence="3 14" id="KW-0820">tRNA-binding</keyword>
<dbReference type="Pfam" id="PF07973">
    <property type="entry name" value="tRNA_SAD"/>
    <property type="match status" value="1"/>
</dbReference>
<dbReference type="HAMAP" id="MF_00036_B">
    <property type="entry name" value="Ala_tRNA_synth_B"/>
    <property type="match status" value="1"/>
</dbReference>
<evidence type="ECO:0000256" key="4">
    <source>
        <dbReference type="ARBA" id="ARBA00022598"/>
    </source>
</evidence>
<dbReference type="SUPFAM" id="SSF55681">
    <property type="entry name" value="Class II aaRS and biotin synthetases"/>
    <property type="match status" value="1"/>
</dbReference>
<keyword evidence="8 14" id="KW-0067">ATP-binding</keyword>
<evidence type="ECO:0000256" key="8">
    <source>
        <dbReference type="ARBA" id="ARBA00022840"/>
    </source>
</evidence>
<dbReference type="GO" id="GO:0008270">
    <property type="term" value="F:zinc ion binding"/>
    <property type="evidence" value="ECO:0007669"/>
    <property type="project" value="UniProtKB-UniRule"/>
</dbReference>
<dbReference type="InterPro" id="IPR018165">
    <property type="entry name" value="Ala-tRNA-synth_IIc_core"/>
</dbReference>
<dbReference type="FunFam" id="3.30.54.20:FF:000001">
    <property type="entry name" value="Alanine--tRNA ligase"/>
    <property type="match status" value="1"/>
</dbReference>
<dbReference type="GO" id="GO:0140096">
    <property type="term" value="F:catalytic activity, acting on a protein"/>
    <property type="evidence" value="ECO:0007669"/>
    <property type="project" value="UniProtKB-ARBA"/>
</dbReference>
<evidence type="ECO:0000313" key="18">
    <source>
        <dbReference type="Proteomes" id="UP000006178"/>
    </source>
</evidence>
<evidence type="ECO:0000256" key="14">
    <source>
        <dbReference type="HAMAP-Rule" id="MF_00036"/>
    </source>
</evidence>
<dbReference type="FunFam" id="3.30.930.10:FF:000004">
    <property type="entry name" value="Alanine--tRNA ligase"/>
    <property type="match status" value="1"/>
</dbReference>
<evidence type="ECO:0000256" key="7">
    <source>
        <dbReference type="ARBA" id="ARBA00022833"/>
    </source>
</evidence>
<dbReference type="InterPro" id="IPR018164">
    <property type="entry name" value="Ala-tRNA-synth_IIc_N"/>
</dbReference>
<keyword evidence="14" id="KW-0963">Cytoplasm</keyword>
<evidence type="ECO:0000256" key="1">
    <source>
        <dbReference type="ARBA" id="ARBA00004496"/>
    </source>
</evidence>
<dbReference type="SMART" id="SM00863">
    <property type="entry name" value="tRNA_SAD"/>
    <property type="match status" value="1"/>
</dbReference>
<dbReference type="STRING" id="1094508.Tsac_1980"/>
<dbReference type="InterPro" id="IPR018163">
    <property type="entry name" value="Thr/Ala-tRNA-synth_IIc_edit"/>
</dbReference>
<dbReference type="FunFam" id="2.40.30.130:FF:000001">
    <property type="entry name" value="Alanine--tRNA ligase"/>
    <property type="match status" value="1"/>
</dbReference>
<comment type="cofactor">
    <cofactor evidence="14">
        <name>Zn(2+)</name>
        <dbReference type="ChEBI" id="CHEBI:29105"/>
    </cofactor>
    <text evidence="14">Binds 1 zinc ion per subunit.</text>
</comment>
<dbReference type="Pfam" id="PF02272">
    <property type="entry name" value="DHHA1"/>
    <property type="match status" value="1"/>
</dbReference>
<dbReference type="InterPro" id="IPR012947">
    <property type="entry name" value="tRNA_SAD"/>
</dbReference>
<evidence type="ECO:0000256" key="10">
    <source>
        <dbReference type="ARBA" id="ARBA00022917"/>
    </source>
</evidence>
<dbReference type="NCBIfam" id="TIGR00344">
    <property type="entry name" value="alaS"/>
    <property type="match status" value="1"/>
</dbReference>
<dbReference type="PANTHER" id="PTHR11777">
    <property type="entry name" value="ALANYL-TRNA SYNTHETASE"/>
    <property type="match status" value="1"/>
</dbReference>
<evidence type="ECO:0000256" key="9">
    <source>
        <dbReference type="ARBA" id="ARBA00022884"/>
    </source>
</evidence>
<dbReference type="Gene3D" id="6.10.250.550">
    <property type="match status" value="1"/>
</dbReference>
<dbReference type="Gene3D" id="2.40.30.130">
    <property type="match status" value="1"/>
</dbReference>
<gene>
    <name evidence="14" type="primary">alaS</name>
    <name evidence="17" type="ordered locus">Tsac_1980</name>
</gene>
<dbReference type="FunFam" id="3.10.310.40:FF:000001">
    <property type="entry name" value="Alanine--tRNA ligase"/>
    <property type="match status" value="1"/>
</dbReference>
<dbReference type="SUPFAM" id="SSF50447">
    <property type="entry name" value="Translation proteins"/>
    <property type="match status" value="1"/>
</dbReference>
<keyword evidence="5 14" id="KW-0479">Metal-binding</keyword>
<evidence type="ECO:0000256" key="2">
    <source>
        <dbReference type="ARBA" id="ARBA00008226"/>
    </source>
</evidence>
<keyword evidence="7 14" id="KW-0862">Zinc</keyword>
<dbReference type="Gene3D" id="3.30.980.10">
    <property type="entry name" value="Threonyl-trna Synthetase, Chain A, domain 2"/>
    <property type="match status" value="1"/>
</dbReference>
<evidence type="ECO:0000256" key="6">
    <source>
        <dbReference type="ARBA" id="ARBA00022741"/>
    </source>
</evidence>
<dbReference type="InterPro" id="IPR002318">
    <property type="entry name" value="Ala-tRNA-lgiase_IIc"/>
</dbReference>
<dbReference type="PRINTS" id="PR00980">
    <property type="entry name" value="TRNASYNTHALA"/>
</dbReference>
<dbReference type="InterPro" id="IPR023033">
    <property type="entry name" value="Ala_tRNA_ligase_euk/bac"/>
</dbReference>
<dbReference type="PANTHER" id="PTHR11777:SF9">
    <property type="entry name" value="ALANINE--TRNA LIGASE, CYTOPLASMIC"/>
    <property type="match status" value="1"/>
</dbReference>
<dbReference type="FunFam" id="3.30.980.10:FF:000004">
    <property type="entry name" value="Alanine--tRNA ligase, cytoplasmic"/>
    <property type="match status" value="1"/>
</dbReference>
<dbReference type="Gene3D" id="3.30.930.10">
    <property type="entry name" value="Bira Bifunctional Protein, Domain 2"/>
    <property type="match status" value="1"/>
</dbReference>
<dbReference type="Gene3D" id="3.10.310.40">
    <property type="match status" value="1"/>
</dbReference>
<dbReference type="InterPro" id="IPR003156">
    <property type="entry name" value="DHHA1_dom"/>
</dbReference>
<feature type="binding site" evidence="14">
    <location>
        <position position="666"/>
    </location>
    <ligand>
        <name>Zn(2+)</name>
        <dbReference type="ChEBI" id="CHEBI:29105"/>
    </ligand>
</feature>
<dbReference type="CDD" id="cd00673">
    <property type="entry name" value="AlaRS_core"/>
    <property type="match status" value="1"/>
</dbReference>
<feature type="binding site" evidence="14">
    <location>
        <position position="568"/>
    </location>
    <ligand>
        <name>Zn(2+)</name>
        <dbReference type="ChEBI" id="CHEBI:29105"/>
    </ligand>
</feature>
<feature type="binding site" evidence="14">
    <location>
        <position position="564"/>
    </location>
    <ligand>
        <name>Zn(2+)</name>
        <dbReference type="ChEBI" id="CHEBI:29105"/>
    </ligand>
</feature>
<dbReference type="eggNOG" id="COG0013">
    <property type="taxonomic scope" value="Bacteria"/>
</dbReference>
<dbReference type="KEGG" id="tsh:Tsac_1980"/>
<keyword evidence="9 14" id="KW-0694">RNA-binding</keyword>
<dbReference type="SUPFAM" id="SSF101353">
    <property type="entry name" value="Putative anticodon-binding domain of alanyl-tRNA synthetase (AlaRS)"/>
    <property type="match status" value="1"/>
</dbReference>
<sequence>MEKLGMNEIREKYLSFFESKGHLRLPSFSLVPKNDKSLLLINAGMAPLKPYFTGKEIPPSKRVTTCQKCIRTPDIDRVGKTARHGTFFEMLGNFSFGDYFKKEAIPWAWEFVTKVLELPEDRLWVTIYENDDEAYEIWNKVVGLPPEKIVRMGKEDNFWEIGTGPCGPCSEIYFDRGEDKGCGKPTCGVGCDCDRFIEFWNLVFTQFDKDAEGNYNPLPKPNIDTGMGLERIATIMQEVDSIFDVDVIRGITDYVGEMAGVKYGDDKKNDVSLRVITDHIRGVTFMISDGILPSNEGRGYVLRRLLRRAARYGKLLGLDRPFLYNVVDVVVEHYKGAYPEIQERKDYIKNVIKKEEERFKETIDQGLDILDEYINDLKASGGNVLDGIKAFKLYDTYGFPIELTKEILNESGMSIDENGYQQELEKQRLRARNSRKEDNALWEKDIYSTMKDIETKFIGYDVFKSDAKVLAIIKDNEIVDSAEAGEEVNIILDTTPFYAESGGQVGDSGVIKNEDVYINIKDCKKAGGNKFIHIGTVERGILNVGDTVEAIIDEKSRMSTARNHTATHLLHSALRKFIGDHVHQAGSLVTPERLRFDFTHYQGLTSEEIKTIEDEVNKKIYESIDVSVDIMSQDEAIKKGAMALFQEKYGDMVRVVNISDDSKELCGGTHVTNTIQIGAFKIIAESGVAAGVRRIEAVTGLGALEFLNKKGELISNIEQILKVNEKDIVNRIADLSQTIKDLEKQLEQLKSKVVISMSDKLINSAEDISGVKFVSAVLNDLDVDELKMMGDILKDKLKSAVIIFATTKDQKINFVGMATKDVVERGINVGNIIKEICRVADGKGGGRADMAQGVGNNLEKINIAIETSRSLTVERLQ</sequence>
<evidence type="ECO:0000256" key="12">
    <source>
        <dbReference type="ARBA" id="ARBA00024779"/>
    </source>
</evidence>
<evidence type="ECO:0000259" key="16">
    <source>
        <dbReference type="PROSITE" id="PS50860"/>
    </source>
</evidence>
<dbReference type="PATRIC" id="fig|1094508.3.peg.2005"/>
<feature type="binding site" evidence="14">
    <location>
        <position position="670"/>
    </location>
    <ligand>
        <name>Zn(2+)</name>
        <dbReference type="ChEBI" id="CHEBI:29105"/>
    </ligand>
</feature>
<keyword evidence="6 14" id="KW-0547">Nucleotide-binding</keyword>
<dbReference type="SUPFAM" id="SSF55186">
    <property type="entry name" value="ThrRS/AlaRS common domain"/>
    <property type="match status" value="1"/>
</dbReference>
<dbReference type="GO" id="GO:0004813">
    <property type="term" value="F:alanine-tRNA ligase activity"/>
    <property type="evidence" value="ECO:0007669"/>
    <property type="project" value="UniProtKB-UniRule"/>
</dbReference>
<evidence type="ECO:0000256" key="11">
    <source>
        <dbReference type="ARBA" id="ARBA00023146"/>
    </source>
</evidence>
<comment type="domain">
    <text evidence="14">Consists of three domains; the N-terminal catalytic domain, the editing domain and the C-terminal C-Ala domain. The editing domain removes incorrectly charged amino acids, while the C-Ala domain, along with tRNA(Ala), serves as a bridge to cooperatively bring together the editing and aminoacylation centers thus stimulating deacylation of misacylated tRNAs.</text>
</comment>
<evidence type="ECO:0000256" key="15">
    <source>
        <dbReference type="SAM" id="Coils"/>
    </source>
</evidence>
<feature type="domain" description="Alanyl-transfer RNA synthetases family profile" evidence="16">
    <location>
        <begin position="4"/>
        <end position="709"/>
    </location>
</feature>
<dbReference type="GO" id="GO:0002161">
    <property type="term" value="F:aminoacyl-tRNA deacylase activity"/>
    <property type="evidence" value="ECO:0007669"/>
    <property type="project" value="TreeGrafter"/>
</dbReference>
<accession>I3VWT9</accession>
<dbReference type="Pfam" id="PF01411">
    <property type="entry name" value="tRNA-synt_2c"/>
    <property type="match status" value="1"/>
</dbReference>
<evidence type="ECO:0000256" key="13">
    <source>
        <dbReference type="ARBA" id="ARBA00048300"/>
    </source>
</evidence>
<name>I3VWT9_THESW</name>
<dbReference type="Gene3D" id="3.30.54.20">
    <property type="match status" value="1"/>
</dbReference>
<protein>
    <recommendedName>
        <fullName evidence="14">Alanine--tRNA ligase</fullName>
        <ecNumber evidence="14">6.1.1.7</ecNumber>
    </recommendedName>
    <alternativeName>
        <fullName evidence="14">Alanyl-tRNA synthetase</fullName>
        <shortName evidence="14">AlaRS</shortName>
    </alternativeName>
</protein>
<feature type="coiled-coil region" evidence="15">
    <location>
        <begin position="725"/>
        <end position="759"/>
    </location>
</feature>
<comment type="similarity">
    <text evidence="2 14">Belongs to the class-II aminoacyl-tRNA synthetase family.</text>
</comment>
<evidence type="ECO:0000313" key="17">
    <source>
        <dbReference type="EMBL" id="AFK86984.1"/>
    </source>
</evidence>
<comment type="catalytic activity">
    <reaction evidence="13 14">
        <text>tRNA(Ala) + L-alanine + ATP = L-alanyl-tRNA(Ala) + AMP + diphosphate</text>
        <dbReference type="Rhea" id="RHEA:12540"/>
        <dbReference type="Rhea" id="RHEA-COMP:9657"/>
        <dbReference type="Rhea" id="RHEA-COMP:9923"/>
        <dbReference type="ChEBI" id="CHEBI:30616"/>
        <dbReference type="ChEBI" id="CHEBI:33019"/>
        <dbReference type="ChEBI" id="CHEBI:57972"/>
        <dbReference type="ChEBI" id="CHEBI:78442"/>
        <dbReference type="ChEBI" id="CHEBI:78497"/>
        <dbReference type="ChEBI" id="CHEBI:456215"/>
        <dbReference type="EC" id="6.1.1.7"/>
    </reaction>
</comment>